<name>A0A0P1A3C7_9BASI</name>
<accession>A0A0P1A3C7</accession>
<evidence type="ECO:0000313" key="2">
    <source>
        <dbReference type="Proteomes" id="UP000054845"/>
    </source>
</evidence>
<dbReference type="Proteomes" id="UP000054845">
    <property type="component" value="Unassembled WGS sequence"/>
</dbReference>
<dbReference type="AlphaFoldDB" id="A0A0P1A3C7"/>
<reference evidence="1 2" key="1">
    <citation type="submission" date="2014-09" db="EMBL/GenBank/DDBJ databases">
        <authorList>
            <person name="Magalhaes I.L.F."/>
            <person name="Oliveira U."/>
            <person name="Santos F.R."/>
            <person name="Vidigal T.H.D.A."/>
            <person name="Brescovit A.D."/>
            <person name="Santos A.J."/>
        </authorList>
    </citation>
    <scope>NUCLEOTIDE SEQUENCE [LARGE SCALE GENOMIC DNA]</scope>
</reference>
<proteinExistence type="predicted"/>
<organism evidence="1 2">
    <name type="scientific">Ceraceosorus bombacis</name>
    <dbReference type="NCBI Taxonomy" id="401625"/>
    <lineage>
        <taxon>Eukaryota</taxon>
        <taxon>Fungi</taxon>
        <taxon>Dikarya</taxon>
        <taxon>Basidiomycota</taxon>
        <taxon>Ustilaginomycotina</taxon>
        <taxon>Exobasidiomycetes</taxon>
        <taxon>Ceraceosorales</taxon>
        <taxon>Ceraceosoraceae</taxon>
        <taxon>Ceraceosorus</taxon>
    </lineage>
</organism>
<dbReference type="EMBL" id="CCYA01000289">
    <property type="protein sequence ID" value="CEG19344.1"/>
    <property type="molecule type" value="Genomic_DNA"/>
</dbReference>
<evidence type="ECO:0000313" key="1">
    <source>
        <dbReference type="EMBL" id="CEG19344.1"/>
    </source>
</evidence>
<keyword evidence="2" id="KW-1185">Reference proteome</keyword>
<sequence length="71" mass="8034">MTGIHIKNSDSWFVVCTSHVDIQDSSLLPSRHTQHPASSFFSPRPAWSNNCLIRLVSQSIVLYFLEALYPS</sequence>
<protein>
    <submittedName>
        <fullName evidence="1">Uncharacterized protein</fullName>
    </submittedName>
</protein>